<evidence type="ECO:0000256" key="6">
    <source>
        <dbReference type="ARBA" id="ARBA00022833"/>
    </source>
</evidence>
<accession>A0ABQ6MKA9</accession>
<dbReference type="HAMAP" id="MF_00219">
    <property type="entry name" value="PyrC_classII"/>
    <property type="match status" value="1"/>
</dbReference>
<evidence type="ECO:0000256" key="7">
    <source>
        <dbReference type="ARBA" id="ARBA00022975"/>
    </source>
</evidence>
<dbReference type="Proteomes" id="UP001165060">
    <property type="component" value="Unassembled WGS sequence"/>
</dbReference>
<dbReference type="EC" id="3.5.2.3" evidence="3"/>
<protein>
    <recommendedName>
        <fullName evidence="3">dihydroorotase</fullName>
        <ecNumber evidence="3">3.5.2.3</ecNumber>
    </recommendedName>
</protein>
<comment type="caution">
    <text evidence="9">The sequence shown here is derived from an EMBL/GenBank/DDBJ whole genome shotgun (WGS) entry which is preliminary data.</text>
</comment>
<keyword evidence="10" id="KW-1185">Reference proteome</keyword>
<keyword evidence="4" id="KW-0479">Metal-binding</keyword>
<evidence type="ECO:0000313" key="9">
    <source>
        <dbReference type="EMBL" id="GMI27410.1"/>
    </source>
</evidence>
<dbReference type="PANTHER" id="PTHR43137">
    <property type="entry name" value="DIHYDROOROTASE"/>
    <property type="match status" value="1"/>
</dbReference>
<dbReference type="PIRSF" id="PIRSF001237">
    <property type="entry name" value="DHOdimr"/>
    <property type="match status" value="1"/>
</dbReference>
<dbReference type="InterPro" id="IPR032466">
    <property type="entry name" value="Metal_Hydrolase"/>
</dbReference>
<evidence type="ECO:0000256" key="1">
    <source>
        <dbReference type="ARBA" id="ARBA00004880"/>
    </source>
</evidence>
<comment type="similarity">
    <text evidence="2">Belongs to the metallo-dependent hydrolases superfamily. DHOase family. Class II DHOase subfamily.</text>
</comment>
<keyword evidence="6" id="KW-0862">Zinc</keyword>
<reference evidence="9 10" key="1">
    <citation type="journal article" date="2023" name="Commun. Biol.">
        <title>Genome analysis of Parmales, the sister group of diatoms, reveals the evolutionary specialization of diatoms from phago-mixotrophs to photoautotrophs.</title>
        <authorList>
            <person name="Ban H."/>
            <person name="Sato S."/>
            <person name="Yoshikawa S."/>
            <person name="Yamada K."/>
            <person name="Nakamura Y."/>
            <person name="Ichinomiya M."/>
            <person name="Sato N."/>
            <person name="Blanc-Mathieu R."/>
            <person name="Endo H."/>
            <person name="Kuwata A."/>
            <person name="Ogata H."/>
        </authorList>
    </citation>
    <scope>NUCLEOTIDE SEQUENCE [LARGE SCALE GENOMIC DNA]</scope>
</reference>
<dbReference type="InterPro" id="IPR002195">
    <property type="entry name" value="Dihydroorotase_CS"/>
</dbReference>
<dbReference type="EMBL" id="BRYB01000308">
    <property type="protein sequence ID" value="GMI27410.1"/>
    <property type="molecule type" value="Genomic_DNA"/>
</dbReference>
<name>A0ABQ6MKA9_9STRA</name>
<evidence type="ECO:0000313" key="10">
    <source>
        <dbReference type="Proteomes" id="UP001165060"/>
    </source>
</evidence>
<dbReference type="SUPFAM" id="SSF51556">
    <property type="entry name" value="Metallo-dependent hydrolases"/>
    <property type="match status" value="1"/>
</dbReference>
<keyword evidence="7" id="KW-0665">Pyrimidine biosynthesis</keyword>
<dbReference type="PANTHER" id="PTHR43137:SF1">
    <property type="entry name" value="DIHYDROOROTASE"/>
    <property type="match status" value="1"/>
</dbReference>
<gene>
    <name evidence="9" type="ORF">TeGR_g5266</name>
</gene>
<proteinExistence type="inferred from homology"/>
<evidence type="ECO:0000256" key="5">
    <source>
        <dbReference type="ARBA" id="ARBA00022801"/>
    </source>
</evidence>
<dbReference type="PROSITE" id="PS00483">
    <property type="entry name" value="DIHYDROOROTASE_2"/>
    <property type="match status" value="1"/>
</dbReference>
<evidence type="ECO:0000259" key="8">
    <source>
        <dbReference type="Pfam" id="PF04909"/>
    </source>
</evidence>
<dbReference type="InterPro" id="IPR006680">
    <property type="entry name" value="Amidohydro-rel"/>
</dbReference>
<evidence type="ECO:0000256" key="4">
    <source>
        <dbReference type="ARBA" id="ARBA00022723"/>
    </source>
</evidence>
<dbReference type="Pfam" id="PF04909">
    <property type="entry name" value="Amidohydro_2"/>
    <property type="match status" value="1"/>
</dbReference>
<comment type="pathway">
    <text evidence="1">Pyrimidine metabolism; UMP biosynthesis via de novo pathway; (S)-dihydroorotate from bicarbonate: step 3/3.</text>
</comment>
<dbReference type="Gene3D" id="3.20.20.140">
    <property type="entry name" value="Metal-dependent hydrolases"/>
    <property type="match status" value="1"/>
</dbReference>
<dbReference type="InterPro" id="IPR004721">
    <property type="entry name" value="DHOdimr"/>
</dbReference>
<sequence length="364" mass="40100">MSMLADQNPKQVAPGTCIKIPLPADFHHHFRQGSLLPSTVAHASRRFVAALAMPNTSPPVTTVERCRAYRRDLEAALALAPEAVPGFEFISVLYLTDSTTEETVREMHREGIKGFKYYPAGATTNSDAGVTDVRNVYPLFKVMEELGMILCVHSEVARVEIDVFDREKVFIAEILRPLVKDCPKLKIVMEHISTSFGVDFILNEAPPSVYGSITPHHLLHNRNAILSQGLRPHFFCLPVLKRESHRVALLNAATGGSGRFIMGTDSAPHDTTKKLSACGCAGVFVGHAAVEFYVEAFESVGKLDELETFIEAGKKLYGVEDGGRVMCLEKRSWRVPETYPFGETGDVTPLRAGEDVTWTITGIE</sequence>
<feature type="domain" description="Amidohydrolase-related" evidence="8">
    <location>
        <begin position="25"/>
        <end position="193"/>
    </location>
</feature>
<evidence type="ECO:0000256" key="2">
    <source>
        <dbReference type="ARBA" id="ARBA00005631"/>
    </source>
</evidence>
<organism evidence="9 10">
    <name type="scientific">Tetraparma gracilis</name>
    <dbReference type="NCBI Taxonomy" id="2962635"/>
    <lineage>
        <taxon>Eukaryota</taxon>
        <taxon>Sar</taxon>
        <taxon>Stramenopiles</taxon>
        <taxon>Ochrophyta</taxon>
        <taxon>Bolidophyceae</taxon>
        <taxon>Parmales</taxon>
        <taxon>Triparmaceae</taxon>
        <taxon>Tetraparma</taxon>
    </lineage>
</organism>
<keyword evidence="5" id="KW-0378">Hydrolase</keyword>
<evidence type="ECO:0000256" key="3">
    <source>
        <dbReference type="ARBA" id="ARBA00012860"/>
    </source>
</evidence>
<dbReference type="NCBIfam" id="TIGR00856">
    <property type="entry name" value="pyrC_dimer"/>
    <property type="match status" value="1"/>
</dbReference>